<feature type="region of interest" description="Disordered" evidence="1">
    <location>
        <begin position="143"/>
        <end position="162"/>
    </location>
</feature>
<dbReference type="AlphaFoldDB" id="A0AAE1YM21"/>
<feature type="compositionally biased region" description="Basic residues" evidence="1">
    <location>
        <begin position="315"/>
        <end position="327"/>
    </location>
</feature>
<feature type="region of interest" description="Disordered" evidence="1">
    <location>
        <begin position="91"/>
        <end position="126"/>
    </location>
</feature>
<proteinExistence type="predicted"/>
<dbReference type="Proteomes" id="UP001293254">
    <property type="component" value="Unassembled WGS sequence"/>
</dbReference>
<dbReference type="PANTHER" id="PTHR33098:SF71">
    <property type="entry name" value="HYDROXYPROLINE-RICH GLYCOPROTEIN FAMILY PROTEIN"/>
    <property type="match status" value="1"/>
</dbReference>
<dbReference type="PANTHER" id="PTHR33098">
    <property type="entry name" value="COTTON FIBER (DUF761)"/>
    <property type="match status" value="1"/>
</dbReference>
<feature type="region of interest" description="Disordered" evidence="1">
    <location>
        <begin position="489"/>
        <end position="509"/>
    </location>
</feature>
<dbReference type="EMBL" id="JACGWO010000003">
    <property type="protein sequence ID" value="KAK4432854.1"/>
    <property type="molecule type" value="Genomic_DNA"/>
</dbReference>
<comment type="caution">
    <text evidence="2">The sequence shown here is derived from an EMBL/GenBank/DDBJ whole genome shotgun (WGS) entry which is preliminary data.</text>
</comment>
<evidence type="ECO:0000256" key="1">
    <source>
        <dbReference type="SAM" id="MobiDB-lite"/>
    </source>
</evidence>
<reference evidence="2" key="1">
    <citation type="submission" date="2020-06" db="EMBL/GenBank/DDBJ databases">
        <authorList>
            <person name="Li T."/>
            <person name="Hu X."/>
            <person name="Zhang T."/>
            <person name="Song X."/>
            <person name="Zhang H."/>
            <person name="Dai N."/>
            <person name="Sheng W."/>
            <person name="Hou X."/>
            <person name="Wei L."/>
        </authorList>
    </citation>
    <scope>NUCLEOTIDE SEQUENCE</scope>
    <source>
        <strain evidence="2">3651</strain>
        <tissue evidence="2">Leaf</tissue>
    </source>
</reference>
<evidence type="ECO:0000313" key="3">
    <source>
        <dbReference type="Proteomes" id="UP001293254"/>
    </source>
</evidence>
<name>A0AAE1YM21_9LAMI</name>
<organism evidence="2 3">
    <name type="scientific">Sesamum alatum</name>
    <dbReference type="NCBI Taxonomy" id="300844"/>
    <lineage>
        <taxon>Eukaryota</taxon>
        <taxon>Viridiplantae</taxon>
        <taxon>Streptophyta</taxon>
        <taxon>Embryophyta</taxon>
        <taxon>Tracheophyta</taxon>
        <taxon>Spermatophyta</taxon>
        <taxon>Magnoliopsida</taxon>
        <taxon>eudicotyledons</taxon>
        <taxon>Gunneridae</taxon>
        <taxon>Pentapetalae</taxon>
        <taxon>asterids</taxon>
        <taxon>lamiids</taxon>
        <taxon>Lamiales</taxon>
        <taxon>Pedaliaceae</taxon>
        <taxon>Sesamum</taxon>
    </lineage>
</organism>
<evidence type="ECO:0000313" key="2">
    <source>
        <dbReference type="EMBL" id="KAK4432854.1"/>
    </source>
</evidence>
<gene>
    <name evidence="2" type="ORF">Salat_1047600</name>
</gene>
<feature type="compositionally biased region" description="Pro residues" evidence="1">
    <location>
        <begin position="438"/>
        <end position="455"/>
    </location>
</feature>
<feature type="region of interest" description="Disordered" evidence="1">
    <location>
        <begin position="286"/>
        <end position="457"/>
    </location>
</feature>
<feature type="compositionally biased region" description="Pro residues" evidence="1">
    <location>
        <begin position="344"/>
        <end position="366"/>
    </location>
</feature>
<feature type="region of interest" description="Disordered" evidence="1">
    <location>
        <begin position="215"/>
        <end position="237"/>
    </location>
</feature>
<protein>
    <submittedName>
        <fullName evidence="2">Uncharacterized protein</fullName>
    </submittedName>
</protein>
<feature type="region of interest" description="Disordered" evidence="1">
    <location>
        <begin position="1"/>
        <end position="42"/>
    </location>
</feature>
<keyword evidence="3" id="KW-1185">Reference proteome</keyword>
<accession>A0AAE1YM21</accession>
<feature type="compositionally biased region" description="Polar residues" evidence="1">
    <location>
        <begin position="106"/>
        <end position="120"/>
    </location>
</feature>
<feature type="compositionally biased region" description="Pro residues" evidence="1">
    <location>
        <begin position="304"/>
        <end position="313"/>
    </location>
</feature>
<reference evidence="2" key="2">
    <citation type="journal article" date="2024" name="Plant">
        <title>Genomic evolution and insights into agronomic trait innovations of Sesamum species.</title>
        <authorList>
            <person name="Miao H."/>
            <person name="Wang L."/>
            <person name="Qu L."/>
            <person name="Liu H."/>
            <person name="Sun Y."/>
            <person name="Le M."/>
            <person name="Wang Q."/>
            <person name="Wei S."/>
            <person name="Zheng Y."/>
            <person name="Lin W."/>
            <person name="Duan Y."/>
            <person name="Cao H."/>
            <person name="Xiong S."/>
            <person name="Wang X."/>
            <person name="Wei L."/>
            <person name="Li C."/>
            <person name="Ma Q."/>
            <person name="Ju M."/>
            <person name="Zhao R."/>
            <person name="Li G."/>
            <person name="Mu C."/>
            <person name="Tian Q."/>
            <person name="Mei H."/>
            <person name="Zhang T."/>
            <person name="Gao T."/>
            <person name="Zhang H."/>
        </authorList>
    </citation>
    <scope>NUCLEOTIDE SEQUENCE</scope>
    <source>
        <strain evidence="2">3651</strain>
    </source>
</reference>
<sequence length="540" mass="60107">MPWNPTATHRRSGLKPPPSPRSPAAGGLSPLHRSSARGTNFIRPDTPLTRCIFLVPPFLSHANQILRPNSLNAFLLFFAIFAGLFPRRDDETSSSSVDDDDHLNSGVISSSFDGPRQSGSDWMEFSPERNEYSNLTAVVEESGGRGRGRLRRSSSSYPDFRPESSWESVGDRFRFIDDLEVNFRGSSPPDNLRRRTRRIQEREKRAVETVFEEIHRSPPPDNVRPGERRRSLEREKVEAETVAVGEIHLSLPTDNLRRRSRRSHERGKGVAAETLAEEIIVNKFETSSAPPPPLAMQPDSSPSLPQPPPPPPATLKRRRSAHSVPHKKNGEKQKVEAGFSEIRSPPPPPAPPPPPPPPASPPPPAPTSEFPEHRREKLQRKKSGATKELATAIASLYKGQRKRKKKEKTPPPAELRPRREVNTGKPPKPTKRNTIIAPPSPLISTPPPPPPPPFRMPEVKFVARGDFVRIRSNHSSRCSSPELEDFDIMSVKSDGGDSMGPSISCSSPDVNVKADTFIARLRGEWRLEKMNSVKEKHETG</sequence>